<feature type="non-terminal residue" evidence="1">
    <location>
        <position position="56"/>
    </location>
</feature>
<dbReference type="AlphaFoldDB" id="A0AAD4SZA4"/>
<name>A0AAD4SZA4_9MAGN</name>
<dbReference type="Gene3D" id="2.130.10.10">
    <property type="entry name" value="YVTN repeat-like/Quinoprotein amine dehydrogenase"/>
    <property type="match status" value="1"/>
</dbReference>
<gene>
    <name evidence="1" type="ORF">MKW98_028345</name>
</gene>
<protein>
    <submittedName>
        <fullName evidence="1">Uncharacterized protein</fullName>
    </submittedName>
</protein>
<accession>A0AAD4SZA4</accession>
<organism evidence="1 2">
    <name type="scientific">Papaver atlanticum</name>
    <dbReference type="NCBI Taxonomy" id="357466"/>
    <lineage>
        <taxon>Eukaryota</taxon>
        <taxon>Viridiplantae</taxon>
        <taxon>Streptophyta</taxon>
        <taxon>Embryophyta</taxon>
        <taxon>Tracheophyta</taxon>
        <taxon>Spermatophyta</taxon>
        <taxon>Magnoliopsida</taxon>
        <taxon>Ranunculales</taxon>
        <taxon>Papaveraceae</taxon>
        <taxon>Papaveroideae</taxon>
        <taxon>Papaver</taxon>
    </lineage>
</organism>
<dbReference type="EMBL" id="JAJJMB010008071">
    <property type="protein sequence ID" value="KAI3926209.1"/>
    <property type="molecule type" value="Genomic_DNA"/>
</dbReference>
<proteinExistence type="predicted"/>
<keyword evidence="2" id="KW-1185">Reference proteome</keyword>
<reference evidence="1" key="1">
    <citation type="submission" date="2022-04" db="EMBL/GenBank/DDBJ databases">
        <title>A functionally conserved STORR gene fusion in Papaver species that diverged 16.8 million years ago.</title>
        <authorList>
            <person name="Catania T."/>
        </authorList>
    </citation>
    <scope>NUCLEOTIDE SEQUENCE</scope>
    <source>
        <strain evidence="1">S-188037</strain>
    </source>
</reference>
<evidence type="ECO:0000313" key="2">
    <source>
        <dbReference type="Proteomes" id="UP001202328"/>
    </source>
</evidence>
<dbReference type="InterPro" id="IPR015943">
    <property type="entry name" value="WD40/YVTN_repeat-like_dom_sf"/>
</dbReference>
<evidence type="ECO:0000313" key="1">
    <source>
        <dbReference type="EMBL" id="KAI3926209.1"/>
    </source>
</evidence>
<comment type="caution">
    <text evidence="1">The sequence shown here is derived from an EMBL/GenBank/DDBJ whole genome shotgun (WGS) entry which is preliminary data.</text>
</comment>
<sequence>DGTVIIWTVAKEGDLWEAKVLKDFNTSLTGNILDVDDGNNNVTFSKEAVGGEWQQD</sequence>
<dbReference type="Proteomes" id="UP001202328">
    <property type="component" value="Unassembled WGS sequence"/>
</dbReference>